<keyword evidence="2" id="KW-0732">Signal</keyword>
<dbReference type="Gramene" id="EFJ26624">
    <property type="protein sequence ID" value="EFJ26624"/>
    <property type="gene ID" value="SELMODRAFT_412987"/>
</dbReference>
<evidence type="ECO:0008006" key="5">
    <source>
        <dbReference type="Google" id="ProtNLM"/>
    </source>
</evidence>
<evidence type="ECO:0000313" key="4">
    <source>
        <dbReference type="Proteomes" id="UP000001514"/>
    </source>
</evidence>
<dbReference type="EMBL" id="GL377584">
    <property type="protein sequence ID" value="EFJ26624.1"/>
    <property type="molecule type" value="Genomic_DNA"/>
</dbReference>
<name>D8RMZ6_SELML</name>
<feature type="compositionally biased region" description="Pro residues" evidence="1">
    <location>
        <begin position="94"/>
        <end position="105"/>
    </location>
</feature>
<keyword evidence="4" id="KW-1185">Reference proteome</keyword>
<feature type="signal peptide" evidence="2">
    <location>
        <begin position="1"/>
        <end position="27"/>
    </location>
</feature>
<dbReference type="AlphaFoldDB" id="D8RMZ6"/>
<evidence type="ECO:0000313" key="3">
    <source>
        <dbReference type="EMBL" id="EFJ26624.1"/>
    </source>
</evidence>
<dbReference type="HOGENOM" id="CLU_2241289_0_0_1"/>
<organism evidence="4">
    <name type="scientific">Selaginella moellendorffii</name>
    <name type="common">Spikemoss</name>
    <dbReference type="NCBI Taxonomy" id="88036"/>
    <lineage>
        <taxon>Eukaryota</taxon>
        <taxon>Viridiplantae</taxon>
        <taxon>Streptophyta</taxon>
        <taxon>Embryophyta</taxon>
        <taxon>Tracheophyta</taxon>
        <taxon>Lycopodiopsida</taxon>
        <taxon>Selaginellales</taxon>
        <taxon>Selaginellaceae</taxon>
        <taxon>Selaginella</taxon>
    </lineage>
</organism>
<sequence length="105" mass="11492">MRSWKKVAAFMLLLCCFYVFQPTQVSCARIPVQDENQAKVAVASESPVHHFLRCKEGSSSCGSDFQAEKLHSVPSGPNPVGNSLPGKFLVTRRSPPPFPEGIPHP</sequence>
<accession>D8RMZ6</accession>
<feature type="chain" id="PRO_5003121939" description="Transmembrane protein" evidence="2">
    <location>
        <begin position="28"/>
        <end position="105"/>
    </location>
</feature>
<evidence type="ECO:0000256" key="2">
    <source>
        <dbReference type="SAM" id="SignalP"/>
    </source>
</evidence>
<reference evidence="3 4" key="1">
    <citation type="journal article" date="2011" name="Science">
        <title>The Selaginella genome identifies genetic changes associated with the evolution of vascular plants.</title>
        <authorList>
            <person name="Banks J.A."/>
            <person name="Nishiyama T."/>
            <person name="Hasebe M."/>
            <person name="Bowman J.L."/>
            <person name="Gribskov M."/>
            <person name="dePamphilis C."/>
            <person name="Albert V.A."/>
            <person name="Aono N."/>
            <person name="Aoyama T."/>
            <person name="Ambrose B.A."/>
            <person name="Ashton N.W."/>
            <person name="Axtell M.J."/>
            <person name="Barker E."/>
            <person name="Barker M.S."/>
            <person name="Bennetzen J.L."/>
            <person name="Bonawitz N.D."/>
            <person name="Chapple C."/>
            <person name="Cheng C."/>
            <person name="Correa L.G."/>
            <person name="Dacre M."/>
            <person name="DeBarry J."/>
            <person name="Dreyer I."/>
            <person name="Elias M."/>
            <person name="Engstrom E.M."/>
            <person name="Estelle M."/>
            <person name="Feng L."/>
            <person name="Finet C."/>
            <person name="Floyd S.K."/>
            <person name="Frommer W.B."/>
            <person name="Fujita T."/>
            <person name="Gramzow L."/>
            <person name="Gutensohn M."/>
            <person name="Harholt J."/>
            <person name="Hattori M."/>
            <person name="Heyl A."/>
            <person name="Hirai T."/>
            <person name="Hiwatashi Y."/>
            <person name="Ishikawa M."/>
            <person name="Iwata M."/>
            <person name="Karol K.G."/>
            <person name="Koehler B."/>
            <person name="Kolukisaoglu U."/>
            <person name="Kubo M."/>
            <person name="Kurata T."/>
            <person name="Lalonde S."/>
            <person name="Li K."/>
            <person name="Li Y."/>
            <person name="Litt A."/>
            <person name="Lyons E."/>
            <person name="Manning G."/>
            <person name="Maruyama T."/>
            <person name="Michael T.P."/>
            <person name="Mikami K."/>
            <person name="Miyazaki S."/>
            <person name="Morinaga S."/>
            <person name="Murata T."/>
            <person name="Mueller-Roeber B."/>
            <person name="Nelson D.R."/>
            <person name="Obara M."/>
            <person name="Oguri Y."/>
            <person name="Olmstead R.G."/>
            <person name="Onodera N."/>
            <person name="Petersen B.L."/>
            <person name="Pils B."/>
            <person name="Prigge M."/>
            <person name="Rensing S.A."/>
            <person name="Riano-Pachon D.M."/>
            <person name="Roberts A.W."/>
            <person name="Sato Y."/>
            <person name="Scheller H.V."/>
            <person name="Schulz B."/>
            <person name="Schulz C."/>
            <person name="Shakirov E.V."/>
            <person name="Shibagaki N."/>
            <person name="Shinohara N."/>
            <person name="Shippen D.E."/>
            <person name="Soerensen I."/>
            <person name="Sotooka R."/>
            <person name="Sugimoto N."/>
            <person name="Sugita M."/>
            <person name="Sumikawa N."/>
            <person name="Tanurdzic M."/>
            <person name="Theissen G."/>
            <person name="Ulvskov P."/>
            <person name="Wakazuki S."/>
            <person name="Weng J.K."/>
            <person name="Willats W.W."/>
            <person name="Wipf D."/>
            <person name="Wolf P.G."/>
            <person name="Yang L."/>
            <person name="Zimmer A.D."/>
            <person name="Zhu Q."/>
            <person name="Mitros T."/>
            <person name="Hellsten U."/>
            <person name="Loque D."/>
            <person name="Otillar R."/>
            <person name="Salamov A."/>
            <person name="Schmutz J."/>
            <person name="Shapiro H."/>
            <person name="Lindquist E."/>
            <person name="Lucas S."/>
            <person name="Rokhsar D."/>
            <person name="Grigoriev I.V."/>
        </authorList>
    </citation>
    <scope>NUCLEOTIDE SEQUENCE [LARGE SCALE GENOMIC DNA]</scope>
</reference>
<feature type="region of interest" description="Disordered" evidence="1">
    <location>
        <begin position="72"/>
        <end position="105"/>
    </location>
</feature>
<dbReference type="InParanoid" id="D8RMZ6"/>
<dbReference type="KEGG" id="smo:SELMODRAFT_412987"/>
<proteinExistence type="predicted"/>
<protein>
    <recommendedName>
        <fullName evidence="5">Transmembrane protein</fullName>
    </recommendedName>
</protein>
<evidence type="ECO:0000256" key="1">
    <source>
        <dbReference type="SAM" id="MobiDB-lite"/>
    </source>
</evidence>
<dbReference type="Proteomes" id="UP000001514">
    <property type="component" value="Unassembled WGS sequence"/>
</dbReference>
<gene>
    <name evidence="3" type="ORF">SELMODRAFT_412987</name>
</gene>